<dbReference type="RefSeq" id="WP_320230630.1">
    <property type="nucleotide sequence ID" value="NZ_JAVIJF010000001.1"/>
</dbReference>
<accession>A0ABU4ZBZ0</accession>
<evidence type="ECO:0000313" key="1">
    <source>
        <dbReference type="EMBL" id="MDX8522902.1"/>
    </source>
</evidence>
<keyword evidence="2" id="KW-1185">Reference proteome</keyword>
<reference evidence="1 2" key="1">
    <citation type="submission" date="2023-08" db="EMBL/GenBank/DDBJ databases">
        <title>Implementing the SeqCode for naming new Mesorhizobium species isolated from Vachellia karroo root nodules.</title>
        <authorList>
            <person name="Van Lill M."/>
        </authorList>
    </citation>
    <scope>NUCLEOTIDE SEQUENCE [LARGE SCALE GENOMIC DNA]</scope>
    <source>
        <strain evidence="1 2">MSK 1335</strain>
    </source>
</reference>
<organism evidence="1 2">
    <name type="scientific">Mesorhizobium montanum</name>
    <dbReference type="NCBI Taxonomy" id="3072323"/>
    <lineage>
        <taxon>Bacteria</taxon>
        <taxon>Pseudomonadati</taxon>
        <taxon>Pseudomonadota</taxon>
        <taxon>Alphaproteobacteria</taxon>
        <taxon>Hyphomicrobiales</taxon>
        <taxon>Phyllobacteriaceae</taxon>
        <taxon>Mesorhizobium</taxon>
    </lineage>
</organism>
<evidence type="ECO:0008006" key="3">
    <source>
        <dbReference type="Google" id="ProtNLM"/>
    </source>
</evidence>
<dbReference type="EMBL" id="JAVIJF010000001">
    <property type="protein sequence ID" value="MDX8522902.1"/>
    <property type="molecule type" value="Genomic_DNA"/>
</dbReference>
<sequence>MSENFERYTETNVVASLVIYEWAAELDIFRAHDILDKIVEIIALAPDIATVAGEKTSRDYLYRNFVKLDVLHKREWQALSYLWKRSVDTLSDFAIEIACSPDSFRCFEIHIDKAAVADFNGTFQKIIRLLCEELQPVYGIGLSMPYFWGPRAFAHGSASSRFATVDKTVYGPPPEMKEQFFAFGPIFRAEGATRQLDQKLRDLFPFNLLSEGHLDRQIDGKRLENWIEENSFGVLRKLSAVTWQWDVPLGDVQTIRRRLIDADLTVVKQ</sequence>
<dbReference type="Proteomes" id="UP001276840">
    <property type="component" value="Unassembled WGS sequence"/>
</dbReference>
<evidence type="ECO:0000313" key="2">
    <source>
        <dbReference type="Proteomes" id="UP001276840"/>
    </source>
</evidence>
<proteinExistence type="predicted"/>
<comment type="caution">
    <text evidence="1">The sequence shown here is derived from an EMBL/GenBank/DDBJ whole genome shotgun (WGS) entry which is preliminary data.</text>
</comment>
<name>A0ABU4ZBZ0_9HYPH</name>
<gene>
    <name evidence="1" type="ORF">RFM68_00120</name>
</gene>
<protein>
    <recommendedName>
        <fullName evidence="3">DUF3396 domain-containing protein</fullName>
    </recommendedName>
</protein>